<sequence length="207" mass="22935">MYARSSTITAEPSSVDSGIAYLRKELMPNLSDIDGWVGMSLMVDRASGRCIATSAWDSEDALHASESRVAPMRDGLAQALHGQTQKIEEWEVAAMHRDHLAGERACTRCIWMRTDPAGIDRMIDTFKTESLPRLEKLEGFRSASLFVDRATGRAVGSSVWSSIEELESSREPTARMRPELARALGAEVLEVAEFRLGFAHLRVPELV</sequence>
<name>A0ABV3FXX8_9NOCA</name>
<gene>
    <name evidence="1" type="ORF">AB0I48_22120</name>
</gene>
<evidence type="ECO:0000313" key="2">
    <source>
        <dbReference type="Proteomes" id="UP001551695"/>
    </source>
</evidence>
<organism evidence="1 2">
    <name type="scientific">Nocardia aurea</name>
    <dbReference type="NCBI Taxonomy" id="2144174"/>
    <lineage>
        <taxon>Bacteria</taxon>
        <taxon>Bacillati</taxon>
        <taxon>Actinomycetota</taxon>
        <taxon>Actinomycetes</taxon>
        <taxon>Mycobacteriales</taxon>
        <taxon>Nocardiaceae</taxon>
        <taxon>Nocardia</taxon>
    </lineage>
</organism>
<evidence type="ECO:0008006" key="3">
    <source>
        <dbReference type="Google" id="ProtNLM"/>
    </source>
</evidence>
<dbReference type="RefSeq" id="WP_109525029.1">
    <property type="nucleotide sequence ID" value="NZ_JBEXKW010000024.1"/>
</dbReference>
<comment type="caution">
    <text evidence="1">The sequence shown here is derived from an EMBL/GenBank/DDBJ whole genome shotgun (WGS) entry which is preliminary data.</text>
</comment>
<dbReference type="EMBL" id="JBFAKC010000010">
    <property type="protein sequence ID" value="MEV0710269.1"/>
    <property type="molecule type" value="Genomic_DNA"/>
</dbReference>
<dbReference type="InterPro" id="IPR011008">
    <property type="entry name" value="Dimeric_a/b-barrel"/>
</dbReference>
<accession>A0ABV3FXX8</accession>
<proteinExistence type="predicted"/>
<dbReference type="Proteomes" id="UP001551695">
    <property type="component" value="Unassembled WGS sequence"/>
</dbReference>
<evidence type="ECO:0000313" key="1">
    <source>
        <dbReference type="EMBL" id="MEV0710269.1"/>
    </source>
</evidence>
<protein>
    <recommendedName>
        <fullName evidence="3">ABM domain-containing protein</fullName>
    </recommendedName>
</protein>
<keyword evidence="2" id="KW-1185">Reference proteome</keyword>
<dbReference type="SUPFAM" id="SSF54909">
    <property type="entry name" value="Dimeric alpha+beta barrel"/>
    <property type="match status" value="2"/>
</dbReference>
<reference evidence="1 2" key="1">
    <citation type="submission" date="2024-06" db="EMBL/GenBank/DDBJ databases">
        <title>The Natural Products Discovery Center: Release of the First 8490 Sequenced Strains for Exploring Actinobacteria Biosynthetic Diversity.</title>
        <authorList>
            <person name="Kalkreuter E."/>
            <person name="Kautsar S.A."/>
            <person name="Yang D."/>
            <person name="Bader C.D."/>
            <person name="Teijaro C.N."/>
            <person name="Fluegel L."/>
            <person name="Davis C.M."/>
            <person name="Simpson J.R."/>
            <person name="Lauterbach L."/>
            <person name="Steele A.D."/>
            <person name="Gui C."/>
            <person name="Meng S."/>
            <person name="Li G."/>
            <person name="Viehrig K."/>
            <person name="Ye F."/>
            <person name="Su P."/>
            <person name="Kiefer A.F."/>
            <person name="Nichols A."/>
            <person name="Cepeda A.J."/>
            <person name="Yan W."/>
            <person name="Fan B."/>
            <person name="Jiang Y."/>
            <person name="Adhikari A."/>
            <person name="Zheng C.-J."/>
            <person name="Schuster L."/>
            <person name="Cowan T.M."/>
            <person name="Smanski M.J."/>
            <person name="Chevrette M.G."/>
            <person name="De Carvalho L.P.S."/>
            <person name="Shen B."/>
        </authorList>
    </citation>
    <scope>NUCLEOTIDE SEQUENCE [LARGE SCALE GENOMIC DNA]</scope>
    <source>
        <strain evidence="1 2">NPDC050403</strain>
    </source>
</reference>